<evidence type="ECO:0000256" key="1">
    <source>
        <dbReference type="SAM" id="Phobius"/>
    </source>
</evidence>
<evidence type="ECO:0000313" key="2">
    <source>
        <dbReference type="EMBL" id="MBA8886783.1"/>
    </source>
</evidence>
<feature type="transmembrane region" description="Helical" evidence="1">
    <location>
        <begin position="20"/>
        <end position="46"/>
    </location>
</feature>
<protein>
    <submittedName>
        <fullName evidence="2">Uncharacterized protein</fullName>
    </submittedName>
</protein>
<keyword evidence="3" id="KW-1185">Reference proteome</keyword>
<evidence type="ECO:0000313" key="3">
    <source>
        <dbReference type="Proteomes" id="UP000550401"/>
    </source>
</evidence>
<keyword evidence="1" id="KW-0812">Transmembrane</keyword>
<keyword evidence="1" id="KW-0472">Membrane</keyword>
<keyword evidence="1" id="KW-1133">Transmembrane helix</keyword>
<dbReference type="Proteomes" id="UP000550401">
    <property type="component" value="Unassembled WGS sequence"/>
</dbReference>
<comment type="caution">
    <text evidence="2">The sequence shown here is derived from an EMBL/GenBank/DDBJ whole genome shotgun (WGS) entry which is preliminary data.</text>
</comment>
<organism evidence="2 3">
    <name type="scientific">Dokdonella fugitiva</name>
    <dbReference type="NCBI Taxonomy" id="328517"/>
    <lineage>
        <taxon>Bacteria</taxon>
        <taxon>Pseudomonadati</taxon>
        <taxon>Pseudomonadota</taxon>
        <taxon>Gammaproteobacteria</taxon>
        <taxon>Lysobacterales</taxon>
        <taxon>Rhodanobacteraceae</taxon>
        <taxon>Dokdonella</taxon>
    </lineage>
</organism>
<sequence>MTQRNSQPLLDDTSFDVPRALGGHIAAVLVLVLVLITVTTSAGIGFA</sequence>
<accession>A0A839EVZ3</accession>
<dbReference type="RefSeq" id="WP_182529833.1">
    <property type="nucleotide sequence ID" value="NZ_JACGXL010000001.1"/>
</dbReference>
<dbReference type="EMBL" id="JACGXL010000001">
    <property type="protein sequence ID" value="MBA8886783.1"/>
    <property type="molecule type" value="Genomic_DNA"/>
</dbReference>
<name>A0A839EVZ3_9GAMM</name>
<gene>
    <name evidence="2" type="ORF">FHW12_000974</name>
</gene>
<dbReference type="AlphaFoldDB" id="A0A839EVZ3"/>
<proteinExistence type="predicted"/>
<reference evidence="2 3" key="1">
    <citation type="submission" date="2020-07" db="EMBL/GenBank/DDBJ databases">
        <title>Genomic Encyclopedia of Type Strains, Phase IV (KMG-V): Genome sequencing to study the core and pangenomes of soil and plant-associated prokaryotes.</title>
        <authorList>
            <person name="Whitman W."/>
        </authorList>
    </citation>
    <scope>NUCLEOTIDE SEQUENCE [LARGE SCALE GENOMIC DNA]</scope>
    <source>
        <strain evidence="2 3">RH2WT43</strain>
    </source>
</reference>